<organism evidence="1">
    <name type="scientific">Octopus bimaculoides</name>
    <name type="common">California two-spotted octopus</name>
    <dbReference type="NCBI Taxonomy" id="37653"/>
    <lineage>
        <taxon>Eukaryota</taxon>
        <taxon>Metazoa</taxon>
        <taxon>Spiralia</taxon>
        <taxon>Lophotrochozoa</taxon>
        <taxon>Mollusca</taxon>
        <taxon>Cephalopoda</taxon>
        <taxon>Coleoidea</taxon>
        <taxon>Octopodiformes</taxon>
        <taxon>Octopoda</taxon>
        <taxon>Incirrata</taxon>
        <taxon>Octopodidae</taxon>
        <taxon>Octopus</taxon>
    </lineage>
</organism>
<sequence length="56" mass="6081">MHLLPICVSTTGCTPSTGPQIFRLLLLTRAGPESCGLEESVRTTELLCCCIEENWG</sequence>
<name>A0A0L8IA16_OCTBM</name>
<accession>A0A0L8IA16</accession>
<protein>
    <submittedName>
        <fullName evidence="1">Uncharacterized protein</fullName>
    </submittedName>
</protein>
<dbReference type="EMBL" id="KQ416196">
    <property type="protein sequence ID" value="KOF98239.1"/>
    <property type="molecule type" value="Genomic_DNA"/>
</dbReference>
<dbReference type="AlphaFoldDB" id="A0A0L8IA16"/>
<reference evidence="1" key="1">
    <citation type="submission" date="2015-07" db="EMBL/GenBank/DDBJ databases">
        <title>MeaNS - Measles Nucleotide Surveillance Program.</title>
        <authorList>
            <person name="Tran T."/>
            <person name="Druce J."/>
        </authorList>
    </citation>
    <scope>NUCLEOTIDE SEQUENCE</scope>
    <source>
        <strain evidence="1">UCB-OBI-ISO-001</strain>
        <tissue evidence="1">Gonad</tissue>
    </source>
</reference>
<gene>
    <name evidence="1" type="ORF">OCBIM_22026687mg</name>
</gene>
<evidence type="ECO:0000313" key="1">
    <source>
        <dbReference type="EMBL" id="KOF98239.1"/>
    </source>
</evidence>
<proteinExistence type="predicted"/>